<protein>
    <submittedName>
        <fullName evidence="2">Rhodanese-related sulfurtransferase</fullName>
    </submittedName>
</protein>
<dbReference type="PANTHER" id="PTHR44086:SF10">
    <property type="entry name" value="THIOSULFATE SULFURTRANSFERASE_RHODANESE-LIKE DOMAIN-CONTAINING PROTEIN 3"/>
    <property type="match status" value="1"/>
</dbReference>
<feature type="domain" description="Rhodanese" evidence="1">
    <location>
        <begin position="28"/>
        <end position="124"/>
    </location>
</feature>
<dbReference type="RefSeq" id="WP_018304782.1">
    <property type="nucleotide sequence ID" value="NZ_KB902315.1"/>
</dbReference>
<dbReference type="STRING" id="1123501.Wenmar_02214"/>
<dbReference type="EMBL" id="AONG01000010">
    <property type="protein sequence ID" value="KIQ69145.1"/>
    <property type="molecule type" value="Genomic_DNA"/>
</dbReference>
<dbReference type="SUPFAM" id="SSF52821">
    <property type="entry name" value="Rhodanese/Cell cycle control phosphatase"/>
    <property type="match status" value="1"/>
</dbReference>
<keyword evidence="2" id="KW-0808">Transferase</keyword>
<dbReference type="InterPro" id="IPR036873">
    <property type="entry name" value="Rhodanese-like_dom_sf"/>
</dbReference>
<dbReference type="AlphaFoldDB" id="A0A0D0NLH2"/>
<name>A0A0D0NLH2_9RHOB</name>
<sequence>MKTAQHYLDEANAVVPKIAFEDAVAKHQAGETIFIDVRDSGDIAKSGTIAGAKRIPRGLIEFVADPNTPLHDADLTPEADIVLICGKGGQAALTGKTLHDMGFKHLANAGGFPDWKEKGGPSEAG</sequence>
<evidence type="ECO:0000313" key="2">
    <source>
        <dbReference type="EMBL" id="KIQ69145.1"/>
    </source>
</evidence>
<accession>A0A0D0NLH2</accession>
<dbReference type="Proteomes" id="UP000035100">
    <property type="component" value="Unassembled WGS sequence"/>
</dbReference>
<dbReference type="PROSITE" id="PS50206">
    <property type="entry name" value="RHODANESE_3"/>
    <property type="match status" value="1"/>
</dbReference>
<dbReference type="Gene3D" id="3.40.250.10">
    <property type="entry name" value="Rhodanese-like domain"/>
    <property type="match status" value="1"/>
</dbReference>
<comment type="caution">
    <text evidence="2">The sequence shown here is derived from an EMBL/GenBank/DDBJ whole genome shotgun (WGS) entry which is preliminary data.</text>
</comment>
<organism evidence="2 3">
    <name type="scientific">Wenxinia marina DSM 24838</name>
    <dbReference type="NCBI Taxonomy" id="1123501"/>
    <lineage>
        <taxon>Bacteria</taxon>
        <taxon>Pseudomonadati</taxon>
        <taxon>Pseudomonadota</taxon>
        <taxon>Alphaproteobacteria</taxon>
        <taxon>Rhodobacterales</taxon>
        <taxon>Roseobacteraceae</taxon>
        <taxon>Wenxinia</taxon>
    </lineage>
</organism>
<evidence type="ECO:0000259" key="1">
    <source>
        <dbReference type="PROSITE" id="PS50206"/>
    </source>
</evidence>
<dbReference type="SMART" id="SM00450">
    <property type="entry name" value="RHOD"/>
    <property type="match status" value="1"/>
</dbReference>
<keyword evidence="3" id="KW-1185">Reference proteome</keyword>
<reference evidence="2 3" key="1">
    <citation type="submission" date="2013-01" db="EMBL/GenBank/DDBJ databases">
        <authorList>
            <person name="Fiebig A."/>
            <person name="Goeker M."/>
            <person name="Klenk H.-P.P."/>
        </authorList>
    </citation>
    <scope>NUCLEOTIDE SEQUENCE [LARGE SCALE GENOMIC DNA]</scope>
    <source>
        <strain evidence="2 3">DSM 24838</strain>
    </source>
</reference>
<dbReference type="Pfam" id="PF00581">
    <property type="entry name" value="Rhodanese"/>
    <property type="match status" value="1"/>
</dbReference>
<evidence type="ECO:0000313" key="3">
    <source>
        <dbReference type="Proteomes" id="UP000035100"/>
    </source>
</evidence>
<dbReference type="InterPro" id="IPR001763">
    <property type="entry name" value="Rhodanese-like_dom"/>
</dbReference>
<dbReference type="PANTHER" id="PTHR44086">
    <property type="entry name" value="THIOSULFATE SULFURTRANSFERASE RDL2, MITOCHONDRIAL-RELATED"/>
    <property type="match status" value="1"/>
</dbReference>
<dbReference type="GO" id="GO:0004792">
    <property type="term" value="F:thiosulfate-cyanide sulfurtransferase activity"/>
    <property type="evidence" value="ECO:0007669"/>
    <property type="project" value="TreeGrafter"/>
</dbReference>
<gene>
    <name evidence="2" type="ORF">Wenmar_02214</name>
</gene>
<dbReference type="eggNOG" id="COG0607">
    <property type="taxonomic scope" value="Bacteria"/>
</dbReference>
<proteinExistence type="predicted"/>
<dbReference type="OrthoDB" id="9807812at2"/>